<evidence type="ECO:0000313" key="1">
    <source>
        <dbReference type="EMBL" id="SMP00233.1"/>
    </source>
</evidence>
<dbReference type="AlphaFoldDB" id="A0AA45WI60"/>
<keyword evidence="2" id="KW-1185">Reference proteome</keyword>
<dbReference type="EMBL" id="FXTX01000001">
    <property type="protein sequence ID" value="SMP00233.1"/>
    <property type="molecule type" value="Genomic_DNA"/>
</dbReference>
<accession>A0AA45WI60</accession>
<organism evidence="1 2">
    <name type="scientific">Venenivibrio stagnispumantis</name>
    <dbReference type="NCBI Taxonomy" id="407998"/>
    <lineage>
        <taxon>Bacteria</taxon>
        <taxon>Pseudomonadati</taxon>
        <taxon>Aquificota</taxon>
        <taxon>Aquificia</taxon>
        <taxon>Aquificales</taxon>
        <taxon>Hydrogenothermaceae</taxon>
        <taxon>Venenivibrio</taxon>
    </lineage>
</organism>
<reference evidence="1" key="1">
    <citation type="submission" date="2017-05" db="EMBL/GenBank/DDBJ databases">
        <authorList>
            <person name="Varghese N."/>
            <person name="Submissions S."/>
        </authorList>
    </citation>
    <scope>NUCLEOTIDE SEQUENCE</scope>
    <source>
        <strain evidence="1">DSM 18763</strain>
    </source>
</reference>
<dbReference type="Proteomes" id="UP001157947">
    <property type="component" value="Unassembled WGS sequence"/>
</dbReference>
<gene>
    <name evidence="1" type="ORF">SAMN06264868_10129</name>
</gene>
<sequence length="91" mass="10714">MKDELDKLFDDVLVILAQKNFDFNNFKENIERLSSVVFNIDINSLPEEDKKLLLDKINNLLNLLAEKQKEMIKSIEGKKLEQKYINNMQIS</sequence>
<evidence type="ECO:0000313" key="2">
    <source>
        <dbReference type="Proteomes" id="UP001157947"/>
    </source>
</evidence>
<protein>
    <submittedName>
        <fullName evidence="1">Uncharacterized protein</fullName>
    </submittedName>
</protein>
<proteinExistence type="predicted"/>
<name>A0AA45WI60_9AQUI</name>
<dbReference type="RefSeq" id="WP_265133720.1">
    <property type="nucleotide sequence ID" value="NZ_FXTX01000001.1"/>
</dbReference>
<comment type="caution">
    <text evidence="1">The sequence shown here is derived from an EMBL/GenBank/DDBJ whole genome shotgun (WGS) entry which is preliminary data.</text>
</comment>